<dbReference type="Pfam" id="PF07642">
    <property type="entry name" value="BBP2"/>
    <property type="match status" value="1"/>
</dbReference>
<proteinExistence type="predicted"/>
<accession>A0ABY5Y9V0</accession>
<evidence type="ECO:0000256" key="1">
    <source>
        <dbReference type="SAM" id="SignalP"/>
    </source>
</evidence>
<reference evidence="2" key="1">
    <citation type="submission" date="2022-09" db="EMBL/GenBank/DDBJ databases">
        <title>Maribacter litopenaei sp. nov., isolated from the intestinal tract of the Pacific White Shrimp, Litopenaeus vannamei.</title>
        <authorList>
            <person name="Kim S.Y."/>
            <person name="Hwang C.Y."/>
        </authorList>
    </citation>
    <scope>NUCLEOTIDE SEQUENCE</scope>
    <source>
        <strain evidence="2">HL-LV01</strain>
    </source>
</reference>
<dbReference type="EMBL" id="CP104205">
    <property type="protein sequence ID" value="UWX55813.1"/>
    <property type="molecule type" value="Genomic_DNA"/>
</dbReference>
<feature type="signal peptide" evidence="1">
    <location>
        <begin position="1"/>
        <end position="28"/>
    </location>
</feature>
<sequence>MKQIINTKFVKNIFLSTLALFSAVSIMAQEEESASKFSLSGSIDAYYRTTFMDGGDATTATPTSFANQTGFALGMANLIGTYDMGKTGVVVDLVFGPRGTEATFNNDVLNGIINQAYAYWNVSEKTTLTIGRFNTWVGYEVIAPAANFNYSVSYLFSNDPFSHLGAKADFAFSDDVSLMLAITNPWDTNDISGSGVYAVGGQLGVYGQYLNVYYDGGSEVAGGLGFEIDYTGGFDLSDSFFFGINAAYNDNSQTNSGFYGAAIYPQITTSESFAIGLRGEYFAYTEEGFDDVPVTALTLTGSFTKENLIIKPEIRLDSFGKDNEPFFNSNGEFTNSLSSFALAAIYSF</sequence>
<dbReference type="RefSeq" id="WP_260574198.1">
    <property type="nucleotide sequence ID" value="NZ_CP104205.1"/>
</dbReference>
<feature type="chain" id="PRO_5047508995" evidence="1">
    <location>
        <begin position="29"/>
        <end position="348"/>
    </location>
</feature>
<name>A0ABY5Y9V0_9FLAO</name>
<protein>
    <submittedName>
        <fullName evidence="2">Porin</fullName>
    </submittedName>
</protein>
<dbReference type="Proteomes" id="UP001059209">
    <property type="component" value="Chromosome"/>
</dbReference>
<evidence type="ECO:0000313" key="2">
    <source>
        <dbReference type="EMBL" id="UWX55813.1"/>
    </source>
</evidence>
<evidence type="ECO:0000313" key="3">
    <source>
        <dbReference type="Proteomes" id="UP001059209"/>
    </source>
</evidence>
<keyword evidence="3" id="KW-1185">Reference proteome</keyword>
<dbReference type="InterPro" id="IPR011486">
    <property type="entry name" value="BBP2"/>
</dbReference>
<keyword evidence="1" id="KW-0732">Signal</keyword>
<gene>
    <name evidence="2" type="ORF">NYZ99_05200</name>
</gene>
<dbReference type="SUPFAM" id="SSF56935">
    <property type="entry name" value="Porins"/>
    <property type="match status" value="1"/>
</dbReference>
<organism evidence="2 3">
    <name type="scientific">Maribacter litopenaei</name>
    <dbReference type="NCBI Taxonomy" id="2976127"/>
    <lineage>
        <taxon>Bacteria</taxon>
        <taxon>Pseudomonadati</taxon>
        <taxon>Bacteroidota</taxon>
        <taxon>Flavobacteriia</taxon>
        <taxon>Flavobacteriales</taxon>
        <taxon>Flavobacteriaceae</taxon>
        <taxon>Maribacter</taxon>
    </lineage>
</organism>